<evidence type="ECO:0000313" key="2">
    <source>
        <dbReference type="EMBL" id="SHJ39102.1"/>
    </source>
</evidence>
<keyword evidence="1" id="KW-1133">Transmembrane helix</keyword>
<dbReference type="EMBL" id="FQZB01000008">
    <property type="protein sequence ID" value="SHJ39102.1"/>
    <property type="molecule type" value="Genomic_DNA"/>
</dbReference>
<gene>
    <name evidence="2" type="ORF">SAMN02745163_01847</name>
</gene>
<feature type="transmembrane region" description="Helical" evidence="1">
    <location>
        <begin position="15"/>
        <end position="36"/>
    </location>
</feature>
<accession>A0A1M6IXF5</accession>
<feature type="transmembrane region" description="Helical" evidence="1">
    <location>
        <begin position="167"/>
        <end position="186"/>
    </location>
</feature>
<dbReference type="STRING" id="1121302.SAMN02745163_01847"/>
<feature type="transmembrane region" description="Helical" evidence="1">
    <location>
        <begin position="244"/>
        <end position="263"/>
    </location>
</feature>
<feature type="transmembrane region" description="Helical" evidence="1">
    <location>
        <begin position="81"/>
        <end position="99"/>
    </location>
</feature>
<dbReference type="PANTHER" id="PTHR37305">
    <property type="entry name" value="INTEGRAL MEMBRANE PROTEIN-RELATED"/>
    <property type="match status" value="1"/>
</dbReference>
<dbReference type="GO" id="GO:0140359">
    <property type="term" value="F:ABC-type transporter activity"/>
    <property type="evidence" value="ECO:0007669"/>
    <property type="project" value="InterPro"/>
</dbReference>
<dbReference type="PANTHER" id="PTHR37305:SF1">
    <property type="entry name" value="MEMBRANE PROTEIN"/>
    <property type="match status" value="1"/>
</dbReference>
<sequence>MNLYKVEIKSMIKTFLIWVIVMSGLLILFMAMFPSIKNNGMAELMKSEMNSIPKAMRDALGISQSIDFSDLLQYFAYCNQYILMAACIYAGMLGANSLIKEESEGTIEFLYAQPIKRSEIVIIKILSSLTLVIFFNLILFLVTIILFEAFKNQNYEYISNLTSIFKGMFLAELVFLSVGFLISTIIKKVSMATPCILSIFFTTYMLGIFSGVVEKIKWMKCLSPYHYVMPSDILSKNGILESKYVIISLIIIVISITSTFIIYNKKDFKI</sequence>
<dbReference type="RefSeq" id="WP_072986388.1">
    <property type="nucleotide sequence ID" value="NZ_FQZB01000008.1"/>
</dbReference>
<protein>
    <submittedName>
        <fullName evidence="2">ABC-2 type transport system permease protein</fullName>
    </submittedName>
</protein>
<organism evidence="2 3">
    <name type="scientific">Clostridium cavendishii DSM 21758</name>
    <dbReference type="NCBI Taxonomy" id="1121302"/>
    <lineage>
        <taxon>Bacteria</taxon>
        <taxon>Bacillati</taxon>
        <taxon>Bacillota</taxon>
        <taxon>Clostridia</taxon>
        <taxon>Eubacteriales</taxon>
        <taxon>Clostridiaceae</taxon>
        <taxon>Clostridium</taxon>
    </lineage>
</organism>
<dbReference type="Pfam" id="PF12679">
    <property type="entry name" value="ABC2_membrane_2"/>
    <property type="match status" value="1"/>
</dbReference>
<dbReference type="OrthoDB" id="9800309at2"/>
<evidence type="ECO:0000256" key="1">
    <source>
        <dbReference type="SAM" id="Phobius"/>
    </source>
</evidence>
<dbReference type="GO" id="GO:0005886">
    <property type="term" value="C:plasma membrane"/>
    <property type="evidence" value="ECO:0007669"/>
    <property type="project" value="UniProtKB-SubCell"/>
</dbReference>
<proteinExistence type="predicted"/>
<feature type="transmembrane region" description="Helical" evidence="1">
    <location>
        <begin position="120"/>
        <end position="147"/>
    </location>
</feature>
<keyword evidence="1" id="KW-0472">Membrane</keyword>
<dbReference type="Proteomes" id="UP000184310">
    <property type="component" value="Unassembled WGS sequence"/>
</dbReference>
<name>A0A1M6IXF5_9CLOT</name>
<keyword evidence="3" id="KW-1185">Reference proteome</keyword>
<dbReference type="AlphaFoldDB" id="A0A1M6IXF5"/>
<reference evidence="2 3" key="1">
    <citation type="submission" date="2016-11" db="EMBL/GenBank/DDBJ databases">
        <authorList>
            <person name="Jaros S."/>
            <person name="Januszkiewicz K."/>
            <person name="Wedrychowicz H."/>
        </authorList>
    </citation>
    <scope>NUCLEOTIDE SEQUENCE [LARGE SCALE GENOMIC DNA]</scope>
    <source>
        <strain evidence="2 3">DSM 21758</strain>
    </source>
</reference>
<evidence type="ECO:0000313" key="3">
    <source>
        <dbReference type="Proteomes" id="UP000184310"/>
    </source>
</evidence>
<keyword evidence="1" id="KW-0812">Transmembrane</keyword>
<feature type="transmembrane region" description="Helical" evidence="1">
    <location>
        <begin position="193"/>
        <end position="213"/>
    </location>
</feature>